<comment type="caution">
    <text evidence="1">The sequence shown here is derived from an EMBL/GenBank/DDBJ whole genome shotgun (WGS) entry which is preliminary data.</text>
</comment>
<dbReference type="EMBL" id="JAGIZQ010000004">
    <property type="protein sequence ID" value="KAH6632470.1"/>
    <property type="molecule type" value="Genomic_DNA"/>
</dbReference>
<proteinExistence type="predicted"/>
<accession>A0ACB7P959</accession>
<protein>
    <submittedName>
        <fullName evidence="1">Uncharacterized protein</fullName>
    </submittedName>
</protein>
<reference evidence="1 2" key="1">
    <citation type="journal article" date="2021" name="Nat. Commun.">
        <title>Genetic determinants of endophytism in the Arabidopsis root mycobiome.</title>
        <authorList>
            <person name="Mesny F."/>
            <person name="Miyauchi S."/>
            <person name="Thiergart T."/>
            <person name="Pickel B."/>
            <person name="Atanasova L."/>
            <person name="Karlsson M."/>
            <person name="Huettel B."/>
            <person name="Barry K.W."/>
            <person name="Haridas S."/>
            <person name="Chen C."/>
            <person name="Bauer D."/>
            <person name="Andreopoulos W."/>
            <person name="Pangilinan J."/>
            <person name="LaButti K."/>
            <person name="Riley R."/>
            <person name="Lipzen A."/>
            <person name="Clum A."/>
            <person name="Drula E."/>
            <person name="Henrissat B."/>
            <person name="Kohler A."/>
            <person name="Grigoriev I.V."/>
            <person name="Martin F.M."/>
            <person name="Hacquard S."/>
        </authorList>
    </citation>
    <scope>NUCLEOTIDE SEQUENCE [LARGE SCALE GENOMIC DNA]</scope>
    <source>
        <strain evidence="1 2">MPI-SDFR-AT-0079</strain>
    </source>
</reference>
<keyword evidence="2" id="KW-1185">Reference proteome</keyword>
<gene>
    <name evidence="1" type="ORF">F5144DRAFT_252484</name>
</gene>
<organism evidence="1 2">
    <name type="scientific">Chaetomium tenue</name>
    <dbReference type="NCBI Taxonomy" id="1854479"/>
    <lineage>
        <taxon>Eukaryota</taxon>
        <taxon>Fungi</taxon>
        <taxon>Dikarya</taxon>
        <taxon>Ascomycota</taxon>
        <taxon>Pezizomycotina</taxon>
        <taxon>Sordariomycetes</taxon>
        <taxon>Sordariomycetidae</taxon>
        <taxon>Sordariales</taxon>
        <taxon>Chaetomiaceae</taxon>
        <taxon>Chaetomium</taxon>
    </lineage>
</organism>
<evidence type="ECO:0000313" key="2">
    <source>
        <dbReference type="Proteomes" id="UP000724584"/>
    </source>
</evidence>
<name>A0ACB7P959_9PEZI</name>
<dbReference type="Proteomes" id="UP000724584">
    <property type="component" value="Unassembled WGS sequence"/>
</dbReference>
<sequence length="111" mass="12321">MVPHVMFVTLGPGFFSRGRVSTVLLLVQSVIRANEHKTGTDAAAARILTNSLSSSDASAPDGREQASHFKYLRRSDLICLQHHCNPALRHSVRFLNCQVARHKTLVHHVRA</sequence>
<evidence type="ECO:0000313" key="1">
    <source>
        <dbReference type="EMBL" id="KAH6632470.1"/>
    </source>
</evidence>